<evidence type="ECO:0000313" key="2">
    <source>
        <dbReference type="Proteomes" id="UP001374535"/>
    </source>
</evidence>
<proteinExistence type="predicted"/>
<accession>A0AAQ3N983</accession>
<dbReference type="EMBL" id="CP144695">
    <property type="protein sequence ID" value="WVZ05685.1"/>
    <property type="molecule type" value="Genomic_DNA"/>
</dbReference>
<sequence length="144" mass="16241">MHPVTINNCKLWSLQIESGSLLMLGFWLMSRYLRCFNLAMLRGKVSNVAHLKSKTRKHLNFARHVFSISSQLAPATPIGNITVLTAADFLVTKLLNKILSAKDRCRTLSEIFSMLELTYRHSSLVTNMARSCTKSCILKVNTDP</sequence>
<dbReference type="Proteomes" id="UP001374535">
    <property type="component" value="Chromosome 6"/>
</dbReference>
<evidence type="ECO:0000313" key="1">
    <source>
        <dbReference type="EMBL" id="WVZ05685.1"/>
    </source>
</evidence>
<reference evidence="1 2" key="1">
    <citation type="journal article" date="2023" name="Life. Sci Alliance">
        <title>Evolutionary insights into 3D genome organization and epigenetic landscape of Vigna mungo.</title>
        <authorList>
            <person name="Junaid A."/>
            <person name="Singh B."/>
            <person name="Bhatia S."/>
        </authorList>
    </citation>
    <scope>NUCLEOTIDE SEQUENCE [LARGE SCALE GENOMIC DNA]</scope>
    <source>
        <strain evidence="1">Urdbean</strain>
    </source>
</reference>
<organism evidence="1 2">
    <name type="scientific">Vigna mungo</name>
    <name type="common">Black gram</name>
    <name type="synonym">Phaseolus mungo</name>
    <dbReference type="NCBI Taxonomy" id="3915"/>
    <lineage>
        <taxon>Eukaryota</taxon>
        <taxon>Viridiplantae</taxon>
        <taxon>Streptophyta</taxon>
        <taxon>Embryophyta</taxon>
        <taxon>Tracheophyta</taxon>
        <taxon>Spermatophyta</taxon>
        <taxon>Magnoliopsida</taxon>
        <taxon>eudicotyledons</taxon>
        <taxon>Gunneridae</taxon>
        <taxon>Pentapetalae</taxon>
        <taxon>rosids</taxon>
        <taxon>fabids</taxon>
        <taxon>Fabales</taxon>
        <taxon>Fabaceae</taxon>
        <taxon>Papilionoideae</taxon>
        <taxon>50 kb inversion clade</taxon>
        <taxon>NPAAA clade</taxon>
        <taxon>indigoferoid/millettioid clade</taxon>
        <taxon>Phaseoleae</taxon>
        <taxon>Vigna</taxon>
    </lineage>
</organism>
<name>A0AAQ3N983_VIGMU</name>
<dbReference type="AlphaFoldDB" id="A0AAQ3N983"/>
<protein>
    <submittedName>
        <fullName evidence="1">Uncharacterized protein</fullName>
    </submittedName>
</protein>
<keyword evidence="2" id="KW-1185">Reference proteome</keyword>
<gene>
    <name evidence="1" type="ORF">V8G54_019031</name>
</gene>